<proteinExistence type="predicted"/>
<keyword evidence="5" id="KW-1185">Reference proteome</keyword>
<evidence type="ECO:0000313" key="5">
    <source>
        <dbReference type="Proteomes" id="UP001642409"/>
    </source>
</evidence>
<organism evidence="3">
    <name type="scientific">Hexamita inflata</name>
    <dbReference type="NCBI Taxonomy" id="28002"/>
    <lineage>
        <taxon>Eukaryota</taxon>
        <taxon>Metamonada</taxon>
        <taxon>Diplomonadida</taxon>
        <taxon>Hexamitidae</taxon>
        <taxon>Hexamitinae</taxon>
        <taxon>Hexamita</taxon>
    </lineage>
</organism>
<keyword evidence="2" id="KW-0472">Membrane</keyword>
<comment type="caution">
    <text evidence="3">The sequence shown here is derived from an EMBL/GenBank/DDBJ whole genome shotgun (WGS) entry which is preliminary data.</text>
</comment>
<dbReference type="Proteomes" id="UP001642409">
    <property type="component" value="Unassembled WGS sequence"/>
</dbReference>
<feature type="compositionally biased region" description="Polar residues" evidence="1">
    <location>
        <begin position="734"/>
        <end position="743"/>
    </location>
</feature>
<keyword evidence="2" id="KW-1133">Transmembrane helix</keyword>
<reference evidence="3" key="1">
    <citation type="submission" date="2023-06" db="EMBL/GenBank/DDBJ databases">
        <authorList>
            <person name="Kurt Z."/>
        </authorList>
    </citation>
    <scope>NUCLEOTIDE SEQUENCE</scope>
</reference>
<gene>
    <name evidence="3" type="ORF">HINF_LOCUS45020</name>
    <name evidence="4" type="ORF">HINF_LOCUS74250</name>
</gene>
<keyword evidence="2" id="KW-0812">Transmembrane</keyword>
<feature type="region of interest" description="Disordered" evidence="1">
    <location>
        <begin position="727"/>
        <end position="748"/>
    </location>
</feature>
<dbReference type="EMBL" id="CAXDID020000626">
    <property type="protein sequence ID" value="CAL6107087.1"/>
    <property type="molecule type" value="Genomic_DNA"/>
</dbReference>
<evidence type="ECO:0000313" key="3">
    <source>
        <dbReference type="EMBL" id="CAI9957375.1"/>
    </source>
</evidence>
<feature type="transmembrane region" description="Helical" evidence="2">
    <location>
        <begin position="2821"/>
        <end position="2843"/>
    </location>
</feature>
<evidence type="ECO:0000256" key="1">
    <source>
        <dbReference type="SAM" id="MobiDB-lite"/>
    </source>
</evidence>
<dbReference type="EMBL" id="CATOUU010000886">
    <property type="protein sequence ID" value="CAI9957375.1"/>
    <property type="molecule type" value="Genomic_DNA"/>
</dbReference>
<sequence length="2929" mass="309773">MACVTSCSGMFITNASNWNSKQCITKCPDATPYYETGACVEKCTSGSYKVETGQTQTLLCQASCIFFVKNASNQDSHQCLSKCPDELPYSDAGLCSARCVSGNYSSDSGAFVCQGECLKFFVTNSSNSNSKQCVDSCGQDQVVDDQECLSSCPSAAPYKDSASCVDRCSTGAYETSGSVMACVASCSGMFITNVSNLNSKQCITKCPDATPYYETGACVEKCTSGAYKVETGQTQTLFCEASCIFFVKNASNQDSHQCLSKCPDELPYSDAGLCSERCVSGNYSSDSGAFVCQGECLKFFVTNSSNSNSKQCVDSCGQDQVVDDQECLPSCPSAAPYKESASCVDRCSSGAYETSGSVMACVTSCSGMFITNASNGDSKQCITKCPDATPYYETGACVEKCTSGAYKVETGQAQTLFCEASCTFFVKNASNQDSHQCLSKCPDELPYSDAGLCSERCVSGNYSSDSGAFVCQGECLKFFVTNSSNSNSKQCVDSCGQDQVVDDQECLSSCPSAAPYKDSASCVDRCSTGAYETSGSVMACVASCSGMFITNVSNQNSKQCITKCPDATPYYETGACVEKCTSGAYKVETGQAQTLFCEASCTFFVKNASNQDSHQCLSKCPDELPYSDAGLCSARCVSGNYSSDSGAFVCQGECLKFFVTNSSNSNSKQCVDSCGQDQVVDDQECLSSCPSAAPYKDSASCVDRCSTGAYETAGSVMACVASCSECSSPTSPTRIQSSASPSARTRLRTTKPAPALKSALLAHIKSKPARPRLREASCTFFVKNASNQDSHQCLSKCPDELPYSDAGLCSARCVSGNYSSDSGAFVCQGECLKFFVTNSSNSNSKQCVDSCGQDQVVDDQECLSSCPSAAPYKDSASCVDRCSTGAYETAGSVMACVASCSGMFITNVSNQNSKQCITKCPDATPIRNRRCVKVHFWPYKVETGHPTLICSSPFCQNASNQLPPCLPIPTPRPGRHTKCFSCPSAAPQIRFSVDRCSTGAYETAGSVMACVASCSGMFITNVSNQNSKQCITKCPDATPYYETGACVEKCTSGAYKVETGQAQTLFCEASCTFFVKNASNQDSHQCLSKCPDELPYSDAGLCSERCVSGNYSSDSGAFVCQGECLKFFVTNSSNSNSKQCVDSCGQDQVVDDQECLSSCPSAAPYKDSASCVDRCSTGAYETSGSVMACVASCSGMFITNVSNQNSKQCITKCPDATPYYETGACVEKCTSGAYKVETGQTQTLFCQASCVFFVKNASNQDSHQCLSKCPDELPYSDAGLCSERCVSGNYSSDSGAFVCQGECLKFFVTNSSNSNSKQCVDSCGQDQVVDDQECLSSCPSAAPYKDSASCVDRCSTGAYETAGSVMACVASCSGMFITNVSNQNSKQCITKCPDATPYYETGACVEKCTSGAYKVETGQAQTLFCEASCTFFVKNASNQDSHQCLSKCPDELPYSDAGLCSARCVSGNYSSDSGAFVCQGACSKVFVTNASNANSKQCVDSCQAGQVTSAQECLSSCPSAAPFNDSTACVARCSSGAYLAAGSNLTCVSSCTEIYVTNASNSNSKQCLSSCPDATPYYETGACVVKCSTGAYQVVTGQAQTLVCQASCTFFVLNASSDNSKQCLPSCPGAAPYSDAGLCSARCASGAYSSLSSVLTCQPSCAKFFVVNASNSNSKQCVDACAQGQVSNGQECLGGCPSSAPYKEGSVCHAVCPSKAYEKSGADLLCVSSCSGMFVTNASSQNSKQCITKCPDATPYYETGACVEKCTSGAYKVETGQAQTLFCEASCTFFVKNASNQDSHQCLSKCPDELPYSDAGLCSDRCVSGNYSSDSGAFVCQGECLKFFVTNSSNSNSKQCVDSCGQDQVVDDQECLSSCPSAAPYKDSASCVDRCSTGAYETAGSVMACVASCSGMFITNVSNQNSKQCITKCPDATPYYETGACVEKCTSGAYKVETGQAQTLFCEASCTFFVKNASNQDSHQCLSKCPDELPYSDAGLCSARCVSGNYSSDSGAFVCQGECLKFFVTNSSNSNSKQCVDSCGQDQVVDDQECLSSCPSAAPYKDSASCVDRCSTGAYETSGSVMACVTSCSGMFITNASNCNSKQCITKCPDATPYYETGACVEKCTSGAYTVETGQTQTLLCQASCIFFVKNASNQDSHQCLSKCPDELPYSDAGLCSERCVSGNYSSDSGAFVCQGECLKFFVTNSSNANSKQCVDSCGQDQVVDDQECLSSCPSAAPYKESASCVDRCSTGAYETSGSVMACVTSCSGMFITNASNGDSKQCITKCPDATPYYETGACVEKCTSGAYKVETGQAQTLFCEASCTFFVKNASNQDSHQCLSKCPDELPYSDAGLCSERCVSGNYSSDSGAFVCQGECLKFFVTNSSNSNSKQCVDSCGQDQVVDDQECLSSCPSAAPYKESASCVDRCSTGAYETAGSVMACVTSCSGMFITNVSNQNSKQCITKCPDATPYYETGACVEKCTSGAYKVETGQAQTLFCQASCTFFVKNASNQDSHQCLSKCPDELPYSDAGLCSARCVSGNYSSDSGAFVCQGECLKFFVTNSSNSNSKQCVDSCGQDQVVDDQECLSSCPSAAPYKDSASCVDRCSTGAYETAGSVMACVASCSGMFITNVSNQNSKQCITKCPDATPYYETGACVEKCTSGSYSVVIGQQQTLICQASCTFYVLNASNSNSKQCLPSCTASIPYSDSGLCTSRCKSGMYSQDSFICQQTCSFYILNVSNDNSRICLPSCPESAQFSESGLCTIQCQSLAYQIQNGVNTCVEKCTQYFEPTNGQKKCVEKCQNGHNGAQCGNNKTTQTIAIAVSISIICIIIIIAVVLICLKGKQKQIQITHKIVETKKAPNSLYNKNGKVVLQLLPERQQIQRKIKTGRGKKPQSRPQQRQHKVLPKERFDINDRFTWFEDLQVTL</sequence>
<name>A0AA86QEU2_9EUKA</name>
<protein>
    <submittedName>
        <fullName evidence="3">Uncharacterized protein</fullName>
    </submittedName>
</protein>
<evidence type="ECO:0000313" key="4">
    <source>
        <dbReference type="EMBL" id="CAL6107087.1"/>
    </source>
</evidence>
<accession>A0AA86QEU2</accession>
<evidence type="ECO:0000256" key="2">
    <source>
        <dbReference type="SAM" id="Phobius"/>
    </source>
</evidence>
<reference evidence="4 5" key="2">
    <citation type="submission" date="2024-07" db="EMBL/GenBank/DDBJ databases">
        <authorList>
            <person name="Akdeniz Z."/>
        </authorList>
    </citation>
    <scope>NUCLEOTIDE SEQUENCE [LARGE SCALE GENOMIC DNA]</scope>
</reference>